<dbReference type="Pfam" id="PF13723">
    <property type="entry name" value="Ketoacyl-synt_2"/>
    <property type="match status" value="1"/>
</dbReference>
<sequence>MPEGLHCRIAGLALIGPGLPGWAESRPMLTGEAAWVSAALDLPPPAILPPTERRRTSASVRLALAAATAAAADSGLPPDGLDTVFASSNGDGTVVGGILEALSRPDGVVSPTQFHNSVHNAAAGYWGIATGSTRSSVSLGCHDDSFPVGLMQAGLWATTTGEPVLFCAYDAPLPPPLAERRPVEHALAVAMVLIPGASTGHGHGFHLHMLPGQRQAGKSWPAGPVSRALAGSNPIACALPLLEALAAGRVVVLDFDLLDGGSLRLSVEPC</sequence>
<dbReference type="InterPro" id="IPR016039">
    <property type="entry name" value="Thiolase-like"/>
</dbReference>
<dbReference type="EMBL" id="CP015584">
    <property type="protein sequence ID" value="APT59845.1"/>
    <property type="molecule type" value="Genomic_DNA"/>
</dbReference>
<evidence type="ECO:0000313" key="2">
    <source>
        <dbReference type="EMBL" id="APT59845.1"/>
    </source>
</evidence>
<organism evidence="2 3">
    <name type="scientific">Roseomonas gilardii</name>
    <dbReference type="NCBI Taxonomy" id="257708"/>
    <lineage>
        <taxon>Bacteria</taxon>
        <taxon>Pseudomonadati</taxon>
        <taxon>Pseudomonadota</taxon>
        <taxon>Alphaproteobacteria</taxon>
        <taxon>Acetobacterales</taxon>
        <taxon>Roseomonadaceae</taxon>
        <taxon>Roseomonas</taxon>
    </lineage>
</organism>
<dbReference type="GO" id="GO:0016746">
    <property type="term" value="F:acyltransferase activity"/>
    <property type="evidence" value="ECO:0007669"/>
    <property type="project" value="InterPro"/>
</dbReference>
<accession>A0A1L7AM50</accession>
<evidence type="ECO:0000259" key="1">
    <source>
        <dbReference type="Pfam" id="PF13723"/>
    </source>
</evidence>
<dbReference type="STRING" id="257708.RGI145_21300"/>
<reference evidence="2 3" key="1">
    <citation type="submission" date="2016-05" db="EMBL/GenBank/DDBJ databases">
        <title>Complete Genome and Methylome Analysis of Psychrotrophic Bacterial Isolates from Antarctic Lake Untersee.</title>
        <authorList>
            <person name="Fomenkov A."/>
            <person name="Akimov V.N."/>
            <person name="Vasilyeva L.V."/>
            <person name="Andersen D."/>
            <person name="Vincze T."/>
            <person name="Roberts R.J."/>
        </authorList>
    </citation>
    <scope>NUCLEOTIDE SEQUENCE [LARGE SCALE GENOMIC DNA]</scope>
    <source>
        <strain evidence="2 3">U14-5</strain>
    </source>
</reference>
<dbReference type="SUPFAM" id="SSF53901">
    <property type="entry name" value="Thiolase-like"/>
    <property type="match status" value="1"/>
</dbReference>
<dbReference type="Gene3D" id="3.40.47.10">
    <property type="match status" value="1"/>
</dbReference>
<dbReference type="KEGG" id="rgi:RGI145_21300"/>
<dbReference type="Proteomes" id="UP000185494">
    <property type="component" value="Chromosome 2"/>
</dbReference>
<evidence type="ECO:0000313" key="3">
    <source>
        <dbReference type="Proteomes" id="UP000185494"/>
    </source>
</evidence>
<feature type="domain" description="Beta-ketoacyl synthase-like N-terminal" evidence="1">
    <location>
        <begin position="40"/>
        <end position="198"/>
    </location>
</feature>
<proteinExistence type="predicted"/>
<name>A0A1L7AM50_9PROT</name>
<protein>
    <recommendedName>
        <fullName evidence="1">Beta-ketoacyl synthase-like N-terminal domain-containing protein</fullName>
    </recommendedName>
</protein>
<dbReference type="AlphaFoldDB" id="A0A1L7AM50"/>
<gene>
    <name evidence="2" type="ORF">RGI145_21300</name>
</gene>
<dbReference type="InterPro" id="IPR014030">
    <property type="entry name" value="Ketoacyl_synth_N"/>
</dbReference>